<dbReference type="EMBL" id="JACRSP010000002">
    <property type="protein sequence ID" value="MBC8536129.1"/>
    <property type="molecule type" value="Genomic_DNA"/>
</dbReference>
<feature type="transmembrane region" description="Helical" evidence="6">
    <location>
        <begin position="238"/>
        <end position="257"/>
    </location>
</feature>
<keyword evidence="2" id="KW-1003">Cell membrane</keyword>
<dbReference type="NCBIfam" id="TIGR00360">
    <property type="entry name" value="ComEC_N-term"/>
    <property type="match status" value="1"/>
</dbReference>
<dbReference type="Pfam" id="PF00753">
    <property type="entry name" value="Lactamase_B"/>
    <property type="match status" value="1"/>
</dbReference>
<dbReference type="InterPro" id="IPR004797">
    <property type="entry name" value="Competence_ComEC/Rec2"/>
</dbReference>
<dbReference type="RefSeq" id="WP_249299881.1">
    <property type="nucleotide sequence ID" value="NZ_JACRSP010000002.1"/>
</dbReference>
<feature type="transmembrane region" description="Helical" evidence="6">
    <location>
        <begin position="269"/>
        <end position="288"/>
    </location>
</feature>
<evidence type="ECO:0000259" key="7">
    <source>
        <dbReference type="SMART" id="SM00849"/>
    </source>
</evidence>
<dbReference type="Pfam" id="PF13567">
    <property type="entry name" value="DUF4131"/>
    <property type="match status" value="1"/>
</dbReference>
<dbReference type="CDD" id="cd07731">
    <property type="entry name" value="ComA-like_MBL-fold"/>
    <property type="match status" value="1"/>
</dbReference>
<feature type="transmembrane region" description="Helical" evidence="6">
    <location>
        <begin position="409"/>
        <end position="433"/>
    </location>
</feature>
<keyword evidence="3 6" id="KW-0812">Transmembrane</keyword>
<dbReference type="InterPro" id="IPR004477">
    <property type="entry name" value="ComEC_N"/>
</dbReference>
<dbReference type="Pfam" id="PF03772">
    <property type="entry name" value="Competence"/>
    <property type="match status" value="1"/>
</dbReference>
<dbReference type="AlphaFoldDB" id="A0A926DF33"/>
<feature type="transmembrane region" description="Helical" evidence="6">
    <location>
        <begin position="332"/>
        <end position="351"/>
    </location>
</feature>
<dbReference type="SUPFAM" id="SSF56281">
    <property type="entry name" value="Metallo-hydrolase/oxidoreductase"/>
    <property type="match status" value="1"/>
</dbReference>
<dbReference type="PANTHER" id="PTHR30619:SF7">
    <property type="entry name" value="BETA-LACTAMASE DOMAIN PROTEIN"/>
    <property type="match status" value="1"/>
</dbReference>
<evidence type="ECO:0000256" key="5">
    <source>
        <dbReference type="ARBA" id="ARBA00023136"/>
    </source>
</evidence>
<dbReference type="NCBIfam" id="TIGR00361">
    <property type="entry name" value="ComEC_Rec2"/>
    <property type="match status" value="1"/>
</dbReference>
<reference evidence="8" key="1">
    <citation type="submission" date="2020-08" db="EMBL/GenBank/DDBJ databases">
        <title>Genome public.</title>
        <authorList>
            <person name="Liu C."/>
            <person name="Sun Q."/>
        </authorList>
    </citation>
    <scope>NUCLEOTIDE SEQUENCE</scope>
    <source>
        <strain evidence="8">BX7</strain>
    </source>
</reference>
<protein>
    <submittedName>
        <fullName evidence="8">DNA internalization-related competence protein ComEC/Rec2</fullName>
    </submittedName>
</protein>
<evidence type="ECO:0000256" key="2">
    <source>
        <dbReference type="ARBA" id="ARBA00022475"/>
    </source>
</evidence>
<feature type="transmembrane region" description="Helical" evidence="6">
    <location>
        <begin position="508"/>
        <end position="527"/>
    </location>
</feature>
<evidence type="ECO:0000256" key="3">
    <source>
        <dbReference type="ARBA" id="ARBA00022692"/>
    </source>
</evidence>
<feature type="domain" description="Metallo-beta-lactamase" evidence="7">
    <location>
        <begin position="549"/>
        <end position="744"/>
    </location>
</feature>
<name>A0A926DF33_9FIRM</name>
<proteinExistence type="predicted"/>
<evidence type="ECO:0000313" key="9">
    <source>
        <dbReference type="Proteomes" id="UP000620366"/>
    </source>
</evidence>
<dbReference type="InterPro" id="IPR052159">
    <property type="entry name" value="Competence_DNA_uptake"/>
</dbReference>
<feature type="transmembrane region" description="Helical" evidence="6">
    <location>
        <begin position="28"/>
        <end position="44"/>
    </location>
</feature>
<keyword evidence="9" id="KW-1185">Reference proteome</keyword>
<dbReference type="InterPro" id="IPR001279">
    <property type="entry name" value="Metallo-B-lactamas"/>
</dbReference>
<gene>
    <name evidence="8" type="ORF">H8695_05415</name>
</gene>
<comment type="caution">
    <text evidence="8">The sequence shown here is derived from an EMBL/GenBank/DDBJ whole genome shotgun (WGS) entry which is preliminary data.</text>
</comment>
<dbReference type="InterPro" id="IPR036866">
    <property type="entry name" value="RibonucZ/Hydroxyglut_hydro"/>
</dbReference>
<dbReference type="InterPro" id="IPR035681">
    <property type="entry name" value="ComA-like_MBL"/>
</dbReference>
<organism evidence="8 9">
    <name type="scientific">Feifania hominis</name>
    <dbReference type="NCBI Taxonomy" id="2763660"/>
    <lineage>
        <taxon>Bacteria</taxon>
        <taxon>Bacillati</taxon>
        <taxon>Bacillota</taxon>
        <taxon>Clostridia</taxon>
        <taxon>Eubacteriales</taxon>
        <taxon>Feifaniaceae</taxon>
        <taxon>Feifania</taxon>
    </lineage>
</organism>
<dbReference type="PANTHER" id="PTHR30619">
    <property type="entry name" value="DNA INTERNALIZATION/COMPETENCE PROTEIN COMEC/REC2"/>
    <property type="match status" value="1"/>
</dbReference>
<sequence length="792" mass="84726">MKRILAGMLFCYIASLFALSQLPLRAALILLLAGVLAAAAYAYARRQWKTAFWVLGIVAAAAQFFVYTALVYTPAADLADERHTYVAEISDLPYEGDGFRIEQVRLIEADGEKIFGGPKAGLFYEGDKPLQIGDRVIFTATLKLYETPIVGFDSYAYNRAKGLYLRGSIKDGALTVEQPQRRPLYYHLRAANRSARAGLARYLDGETLGLASGVLLGDKQGLRDATILSFRRAGLSHIMAVSGMHMAFLVSLLTALLGALRLGPRKKAVLVSVGVIAFMLLTGCTPSATRSALMVLIAQGAVLCYREADTLTSLAAAVAAILVVNPYAAGDVGLQLSFTATLGIVLWATRLSGVFRRPIERSRLPKPAVRLLGGAAAVVATSLSATAATVPVLAVQFGTISLAAPLSNLLVVFAVSVLFFLSIILAAVSPVAFLGRLVALPVTEVANYILTVTKAVAKLPFASIDVHWAWFWLALAGIAVLTGGYFWFRSRESKTRRKSAGRVRFYPVLIAGALLVVIGYGTAPAGVASPELPAAKSDILTYAMVNVGQGDATLLARDGRAVLLDCGSDDWSMPSEQVDAYLRAAGIHSVDAAVLTHFHKDHANGLDEMIELYRIPVVYLPYLAPGNSYYEDIAASAQAVGCELRVVEQDMSVTLWDDLVLTIYADQIDRDDENSGLVILADYHDSEILITGDAEQGDERALVDLGAALDADVIKVGHHGSNTSSTAEFLMEVTPSIALISVGPDNSYGHPHEEVLARYGRFADALYRTDEQGDITLMTAGDGVFAVALGGN</sequence>
<feature type="transmembrane region" description="Helical" evidence="6">
    <location>
        <begin position="469"/>
        <end position="488"/>
    </location>
</feature>
<dbReference type="SMART" id="SM00849">
    <property type="entry name" value="Lactamase_B"/>
    <property type="match status" value="1"/>
</dbReference>
<evidence type="ECO:0000256" key="1">
    <source>
        <dbReference type="ARBA" id="ARBA00004651"/>
    </source>
</evidence>
<dbReference type="Proteomes" id="UP000620366">
    <property type="component" value="Unassembled WGS sequence"/>
</dbReference>
<keyword evidence="5 6" id="KW-0472">Membrane</keyword>
<dbReference type="GO" id="GO:0005886">
    <property type="term" value="C:plasma membrane"/>
    <property type="evidence" value="ECO:0007669"/>
    <property type="project" value="UniProtKB-SubCell"/>
</dbReference>
<evidence type="ECO:0000256" key="6">
    <source>
        <dbReference type="SAM" id="Phobius"/>
    </source>
</evidence>
<dbReference type="Gene3D" id="3.60.15.10">
    <property type="entry name" value="Ribonuclease Z/Hydroxyacylglutathione hydrolase-like"/>
    <property type="match status" value="1"/>
</dbReference>
<dbReference type="InterPro" id="IPR025405">
    <property type="entry name" value="DUF4131"/>
</dbReference>
<accession>A0A926DF33</accession>
<dbReference type="GO" id="GO:0030420">
    <property type="term" value="P:establishment of competence for transformation"/>
    <property type="evidence" value="ECO:0007669"/>
    <property type="project" value="InterPro"/>
</dbReference>
<evidence type="ECO:0000256" key="4">
    <source>
        <dbReference type="ARBA" id="ARBA00022989"/>
    </source>
</evidence>
<comment type="subcellular location">
    <subcellularLocation>
        <location evidence="1">Cell membrane</location>
        <topology evidence="1">Multi-pass membrane protein</topology>
    </subcellularLocation>
</comment>
<evidence type="ECO:0000313" key="8">
    <source>
        <dbReference type="EMBL" id="MBC8536129.1"/>
    </source>
</evidence>
<feature type="transmembrane region" description="Helical" evidence="6">
    <location>
        <begin position="371"/>
        <end position="397"/>
    </location>
</feature>
<feature type="transmembrane region" description="Helical" evidence="6">
    <location>
        <begin position="51"/>
        <end position="72"/>
    </location>
</feature>
<keyword evidence="4 6" id="KW-1133">Transmembrane helix</keyword>